<proteinExistence type="predicted"/>
<accession>A0A8H4LLL0</accession>
<dbReference type="AlphaFoldDB" id="A0A8H4LLL0"/>
<comment type="caution">
    <text evidence="1">The sequence shown here is derived from an EMBL/GenBank/DDBJ whole genome shotgun (WGS) entry which is preliminary data.</text>
</comment>
<sequence>MIVSDSALFKAYARPVLDPCPRSKRARCSPFGITDTAMQYLLDCTRLEISRIHIKSAAEDSFYLTIESRLVGTGAISSTIGTTNVDISFNGSSVGRLELPEIQTSFWGTKLLVKEQRIDITDLAIYRTFIRSLMIDNDTNFQLNNGECSVGALGTSADCDMCLDISLKGMGGPRMTLKKLSRSGDNGIVATFRLNNPSPVEIDHGHCIFELRNTEGETMAELRGDLNIIRGQADYTLYGTTRAGVAPSDKARLVGVGVEGSSWCRETIKEIDAVFPLRPGFAELLQH</sequence>
<keyword evidence="1" id="KW-0436">Ligase</keyword>
<evidence type="ECO:0000313" key="2">
    <source>
        <dbReference type="Proteomes" id="UP000554235"/>
    </source>
</evidence>
<gene>
    <name evidence="1" type="ORF">FALBO_1631</name>
</gene>
<dbReference type="GO" id="GO:0016874">
    <property type="term" value="F:ligase activity"/>
    <property type="evidence" value="ECO:0007669"/>
    <property type="project" value="UniProtKB-KW"/>
</dbReference>
<reference evidence="1 2" key="1">
    <citation type="submission" date="2020-01" db="EMBL/GenBank/DDBJ databases">
        <title>Identification and distribution of gene clusters putatively required for synthesis of sphingolipid metabolism inhibitors in phylogenetically diverse species of the filamentous fungus Fusarium.</title>
        <authorList>
            <person name="Kim H.-S."/>
            <person name="Busman M."/>
            <person name="Brown D.W."/>
            <person name="Divon H."/>
            <person name="Uhlig S."/>
            <person name="Proctor R.H."/>
        </authorList>
    </citation>
    <scope>NUCLEOTIDE SEQUENCE [LARGE SCALE GENOMIC DNA]</scope>
    <source>
        <strain evidence="1 2">NRRL 20459</strain>
    </source>
</reference>
<keyword evidence="2" id="KW-1185">Reference proteome</keyword>
<dbReference type="OrthoDB" id="10039566at2759"/>
<dbReference type="EMBL" id="JAADYS010000204">
    <property type="protein sequence ID" value="KAF4471461.1"/>
    <property type="molecule type" value="Genomic_DNA"/>
</dbReference>
<dbReference type="Proteomes" id="UP000554235">
    <property type="component" value="Unassembled WGS sequence"/>
</dbReference>
<evidence type="ECO:0000313" key="1">
    <source>
        <dbReference type="EMBL" id="KAF4471461.1"/>
    </source>
</evidence>
<protein>
    <submittedName>
        <fullName evidence="1">Ubiquitin- ligase (Hul4)</fullName>
    </submittedName>
</protein>
<name>A0A8H4LLL0_9HYPO</name>
<organism evidence="1 2">
    <name type="scientific">Fusarium albosuccineum</name>
    <dbReference type="NCBI Taxonomy" id="1237068"/>
    <lineage>
        <taxon>Eukaryota</taxon>
        <taxon>Fungi</taxon>
        <taxon>Dikarya</taxon>
        <taxon>Ascomycota</taxon>
        <taxon>Pezizomycotina</taxon>
        <taxon>Sordariomycetes</taxon>
        <taxon>Hypocreomycetidae</taxon>
        <taxon>Hypocreales</taxon>
        <taxon>Nectriaceae</taxon>
        <taxon>Fusarium</taxon>
        <taxon>Fusarium decemcellulare species complex</taxon>
    </lineage>
</organism>